<dbReference type="CDD" id="cd13137">
    <property type="entry name" value="MATE_NorM_like"/>
    <property type="match status" value="1"/>
</dbReference>
<comment type="subcellular location">
    <subcellularLocation>
        <location evidence="2">Cell membrane</location>
        <topology evidence="2">Multi-pass membrane protein</topology>
    </subcellularLocation>
</comment>
<evidence type="ECO:0000256" key="2">
    <source>
        <dbReference type="ARBA" id="ARBA00004651"/>
    </source>
</evidence>
<keyword evidence="14" id="KW-1185">Reference proteome</keyword>
<keyword evidence="10 12" id="KW-0472">Membrane</keyword>
<evidence type="ECO:0000256" key="7">
    <source>
        <dbReference type="ARBA" id="ARBA00022692"/>
    </source>
</evidence>
<proteinExistence type="predicted"/>
<dbReference type="InterPro" id="IPR002528">
    <property type="entry name" value="MATE_fam"/>
</dbReference>
<evidence type="ECO:0000256" key="9">
    <source>
        <dbReference type="ARBA" id="ARBA00023065"/>
    </source>
</evidence>
<dbReference type="InterPro" id="IPR050222">
    <property type="entry name" value="MATE_MdtK"/>
</dbReference>
<evidence type="ECO:0000313" key="13">
    <source>
        <dbReference type="EMBL" id="MCQ1530641.1"/>
    </source>
</evidence>
<organism evidence="13 14">
    <name type="scientific">Lutispora saccharofermentans</name>
    <dbReference type="NCBI Taxonomy" id="3024236"/>
    <lineage>
        <taxon>Bacteria</taxon>
        <taxon>Bacillati</taxon>
        <taxon>Bacillota</taxon>
        <taxon>Clostridia</taxon>
        <taxon>Lutisporales</taxon>
        <taxon>Lutisporaceae</taxon>
        <taxon>Lutispora</taxon>
    </lineage>
</organism>
<comment type="function">
    <text evidence="1">Multidrug efflux pump.</text>
</comment>
<feature type="transmembrane region" description="Helical" evidence="12">
    <location>
        <begin position="194"/>
        <end position="214"/>
    </location>
</feature>
<dbReference type="InterPro" id="IPR048279">
    <property type="entry name" value="MdtK-like"/>
</dbReference>
<dbReference type="PANTHER" id="PTHR43298">
    <property type="entry name" value="MULTIDRUG RESISTANCE PROTEIN NORM-RELATED"/>
    <property type="match status" value="1"/>
</dbReference>
<keyword evidence="5" id="KW-0050">Antiport</keyword>
<comment type="caution">
    <text evidence="13">The sequence shown here is derived from an EMBL/GenBank/DDBJ whole genome shotgun (WGS) entry which is preliminary data.</text>
</comment>
<evidence type="ECO:0000256" key="1">
    <source>
        <dbReference type="ARBA" id="ARBA00003408"/>
    </source>
</evidence>
<feature type="transmembrane region" description="Helical" evidence="12">
    <location>
        <begin position="390"/>
        <end position="410"/>
    </location>
</feature>
<keyword evidence="4" id="KW-0813">Transport</keyword>
<evidence type="ECO:0000256" key="10">
    <source>
        <dbReference type="ARBA" id="ARBA00023136"/>
    </source>
</evidence>
<accession>A0ABT1NL58</accession>
<feature type="transmembrane region" description="Helical" evidence="12">
    <location>
        <begin position="52"/>
        <end position="75"/>
    </location>
</feature>
<evidence type="ECO:0000256" key="12">
    <source>
        <dbReference type="SAM" id="Phobius"/>
    </source>
</evidence>
<evidence type="ECO:0000256" key="8">
    <source>
        <dbReference type="ARBA" id="ARBA00022989"/>
    </source>
</evidence>
<feature type="transmembrane region" description="Helical" evidence="12">
    <location>
        <begin position="286"/>
        <end position="306"/>
    </location>
</feature>
<protein>
    <recommendedName>
        <fullName evidence="3">Probable multidrug resistance protein NorM</fullName>
    </recommendedName>
    <alternativeName>
        <fullName evidence="11">Multidrug-efflux transporter</fullName>
    </alternativeName>
</protein>
<dbReference type="EMBL" id="JAJEKE010000013">
    <property type="protein sequence ID" value="MCQ1530641.1"/>
    <property type="molecule type" value="Genomic_DNA"/>
</dbReference>
<sequence length="447" mass="47288">MALIDRKMDSRIFALALPAIAEMMAHTLVWTADTAMVGRLTAADIAGVNLGVQIMFTLGNVMGAIGIGATALVARNIGAKDNERAEYIAGLAISLGIIVALVLGTLGIVFARSIFTAIVKDPEVIRIGSSYSRIVFTGTFFVIPLIISSSILRAAGNTVVPMISAMVANAINIVGDYVLIFGKLGFPALGADGAAIATAASQAIGFFICFAFLVKGTNGIKLRRKNMFNFKKESLGTLINLSMPAGMETFMNEGSRLLSSFWIAQLGTIAFAANSLAVAAESLSFMPGNGFAVAAAALVGQSLGAGDRDTAERIAKRSVTYAALLMGAVGLAFFFFPYNIMRVFSTDLASVAEASKAIRIGAFEQVPIAIGMVMSGALKGAGDTKGPFRISLVTNFLFRLPLIFAIVFLINGNISYVWAATALQYGVEATLMVIRYSKGHWRRIDIR</sequence>
<dbReference type="RefSeq" id="WP_255228163.1">
    <property type="nucleotide sequence ID" value="NZ_JAJEKE010000013.1"/>
</dbReference>
<gene>
    <name evidence="13" type="ORF">LJD61_13950</name>
</gene>
<feature type="transmembrane region" description="Helical" evidence="12">
    <location>
        <begin position="131"/>
        <end position="152"/>
    </location>
</feature>
<dbReference type="NCBIfam" id="TIGR00797">
    <property type="entry name" value="matE"/>
    <property type="match status" value="1"/>
</dbReference>
<dbReference type="Pfam" id="PF01554">
    <property type="entry name" value="MatE"/>
    <property type="match status" value="2"/>
</dbReference>
<dbReference type="Proteomes" id="UP001651880">
    <property type="component" value="Unassembled WGS sequence"/>
</dbReference>
<reference evidence="13 14" key="1">
    <citation type="submission" date="2021-10" db="EMBL/GenBank/DDBJ databases">
        <title>Lutispora strain m25 sp. nov., a thermophilic, non-spore-forming bacterium isolated from a lab-scale methanogenic bioreactor digesting anaerobic sludge.</title>
        <authorList>
            <person name="El Houari A."/>
            <person name="Mcdonald J."/>
        </authorList>
    </citation>
    <scope>NUCLEOTIDE SEQUENCE [LARGE SCALE GENOMIC DNA]</scope>
    <source>
        <strain evidence="14">m25</strain>
    </source>
</reference>
<evidence type="ECO:0000256" key="11">
    <source>
        <dbReference type="ARBA" id="ARBA00031636"/>
    </source>
</evidence>
<evidence type="ECO:0000256" key="3">
    <source>
        <dbReference type="ARBA" id="ARBA00020268"/>
    </source>
</evidence>
<feature type="transmembrane region" description="Helical" evidence="12">
    <location>
        <begin position="257"/>
        <end position="280"/>
    </location>
</feature>
<feature type="transmembrane region" description="Helical" evidence="12">
    <location>
        <begin position="87"/>
        <end position="111"/>
    </location>
</feature>
<dbReference type="PIRSF" id="PIRSF006603">
    <property type="entry name" value="DinF"/>
    <property type="match status" value="1"/>
</dbReference>
<keyword evidence="6" id="KW-1003">Cell membrane</keyword>
<dbReference type="PANTHER" id="PTHR43298:SF4">
    <property type="entry name" value="DRUG_SODIUM ANTIPORTER"/>
    <property type="match status" value="1"/>
</dbReference>
<evidence type="ECO:0000313" key="14">
    <source>
        <dbReference type="Proteomes" id="UP001651880"/>
    </source>
</evidence>
<feature type="transmembrane region" description="Helical" evidence="12">
    <location>
        <begin position="318"/>
        <end position="338"/>
    </location>
</feature>
<feature type="transmembrane region" description="Helical" evidence="12">
    <location>
        <begin position="12"/>
        <end position="32"/>
    </location>
</feature>
<keyword evidence="9" id="KW-0406">Ion transport</keyword>
<keyword evidence="8 12" id="KW-1133">Transmembrane helix</keyword>
<evidence type="ECO:0000256" key="6">
    <source>
        <dbReference type="ARBA" id="ARBA00022475"/>
    </source>
</evidence>
<feature type="transmembrane region" description="Helical" evidence="12">
    <location>
        <begin position="159"/>
        <end position="182"/>
    </location>
</feature>
<keyword evidence="7 12" id="KW-0812">Transmembrane</keyword>
<evidence type="ECO:0000256" key="4">
    <source>
        <dbReference type="ARBA" id="ARBA00022448"/>
    </source>
</evidence>
<evidence type="ECO:0000256" key="5">
    <source>
        <dbReference type="ARBA" id="ARBA00022449"/>
    </source>
</evidence>
<name>A0ABT1NL58_9FIRM</name>